<dbReference type="RefSeq" id="WP_132143496.1">
    <property type="nucleotide sequence ID" value="NZ_SLWR01000001.1"/>
</dbReference>
<dbReference type="Proteomes" id="UP000295573">
    <property type="component" value="Unassembled WGS sequence"/>
</dbReference>
<keyword evidence="3" id="KW-1185">Reference proteome</keyword>
<dbReference type="EMBL" id="SLWR01000001">
    <property type="protein sequence ID" value="TCO51550.1"/>
    <property type="molecule type" value="Genomic_DNA"/>
</dbReference>
<dbReference type="AlphaFoldDB" id="A0A4V2S5C5"/>
<gene>
    <name evidence="2" type="ORF">EV646_101541</name>
</gene>
<comment type="caution">
    <text evidence="2">The sequence shown here is derived from an EMBL/GenBank/DDBJ whole genome shotgun (WGS) entry which is preliminary data.</text>
</comment>
<proteinExistence type="predicted"/>
<feature type="region of interest" description="Disordered" evidence="1">
    <location>
        <begin position="216"/>
        <end position="259"/>
    </location>
</feature>
<evidence type="ECO:0000313" key="3">
    <source>
        <dbReference type="Proteomes" id="UP000295573"/>
    </source>
</evidence>
<organism evidence="2 3">
    <name type="scientific">Kribbella antiqua</name>
    <dbReference type="NCBI Taxonomy" id="2512217"/>
    <lineage>
        <taxon>Bacteria</taxon>
        <taxon>Bacillati</taxon>
        <taxon>Actinomycetota</taxon>
        <taxon>Actinomycetes</taxon>
        <taxon>Propionibacteriales</taxon>
        <taxon>Kribbellaceae</taxon>
        <taxon>Kribbella</taxon>
    </lineage>
</organism>
<accession>A0A4V2S5C5</accession>
<evidence type="ECO:0000256" key="1">
    <source>
        <dbReference type="SAM" id="MobiDB-lite"/>
    </source>
</evidence>
<dbReference type="OrthoDB" id="3818945at2"/>
<protein>
    <submittedName>
        <fullName evidence="2">Uncharacterized protein</fullName>
    </submittedName>
</protein>
<name>A0A4V2S5C5_9ACTN</name>
<sequence length="259" mass="28128">MRTQAPRWYGLAARDAAYNVVYEALRQASDNESSRTGELLDAALPPATRSLDDALAWRRTYEITEAVLADNGMAHVYSTEAPDRLRGGRTPRTTAGAEAARGLVDGLAAASTQSRGEVFDSLLNHPKSRRWDLAFAMVAREHGPALMAKLASEPHLFTEVSKRADIEWGRLDSGWPRPGFEDAPDFGYAVGRDTARLLSRSASYLAGQEARTVSRELTPQKVFGGQAPFTSVQAPPSPPDVSTAPGQSPGTERHKPQEK</sequence>
<evidence type="ECO:0000313" key="2">
    <source>
        <dbReference type="EMBL" id="TCO51550.1"/>
    </source>
</evidence>
<reference evidence="2 3" key="1">
    <citation type="journal article" date="2015" name="Stand. Genomic Sci.">
        <title>Genomic Encyclopedia of Bacterial and Archaeal Type Strains, Phase III: the genomes of soil and plant-associated and newly described type strains.</title>
        <authorList>
            <person name="Whitman W.B."/>
            <person name="Woyke T."/>
            <person name="Klenk H.P."/>
            <person name="Zhou Y."/>
            <person name="Lilburn T.G."/>
            <person name="Beck B.J."/>
            <person name="De Vos P."/>
            <person name="Vandamme P."/>
            <person name="Eisen J.A."/>
            <person name="Garrity G."/>
            <person name="Hugenholtz P."/>
            <person name="Kyrpides N.C."/>
        </authorList>
    </citation>
    <scope>NUCLEOTIDE SEQUENCE [LARGE SCALE GENOMIC DNA]</scope>
    <source>
        <strain evidence="2 3">VKM Ac-2541</strain>
    </source>
</reference>